<evidence type="ECO:0000313" key="3">
    <source>
        <dbReference type="EMBL" id="TGJ83467.1"/>
    </source>
</evidence>
<evidence type="ECO:0000256" key="1">
    <source>
        <dbReference type="SAM" id="MobiDB-lite"/>
    </source>
</evidence>
<sequence length="341" mass="39041">MKGSSPFSTRLLKAEPTTNGADGSPLNDEYFLSLLPASYRTDSDNLAPSSGDITACIEKELDLRRLNKVFGWLWMVGRPMPPRPLHHQVLLGREIFVTEQMDMHLVWTTGRMFLKPIPRFLLEPHFWSRYLTSDQIHLCSGTAGAGDTTRCQHNTLEKGALGFLFSYAALITYENDLWLAKEMRLVPKEVEWSGWRTFVEQLDTEHIYPRVDPRFLYGELRLSRLNKIYALSQWPFRSYMEKWQRYRSFFRDNIAWLASATVYSAIILTAMQVGLATKSLGDNNAFQSASYGFTIFSIVGPLAATGVVSLMFCYAFVRNLVLTMMYKKKRFRAMGLGSKTS</sequence>
<dbReference type="Pfam" id="PF20246">
    <property type="entry name" value="DUF6601"/>
    <property type="match status" value="1"/>
</dbReference>
<accession>A0A4Z0YJ37</accession>
<keyword evidence="2" id="KW-0812">Transmembrane</keyword>
<reference evidence="3 4" key="1">
    <citation type="submission" date="2019-03" db="EMBL/GenBank/DDBJ databases">
        <title>Draft genome sequence of Xylaria hypoxylon DSM 108379, a ubiquitous saprotrophic-parasitic fungi on hardwood.</title>
        <authorList>
            <person name="Buettner E."/>
            <person name="Leonhardt S."/>
            <person name="Gebauer A.M."/>
            <person name="Liers C."/>
            <person name="Hofrichter M."/>
            <person name="Kellner H."/>
        </authorList>
    </citation>
    <scope>NUCLEOTIDE SEQUENCE [LARGE SCALE GENOMIC DNA]</scope>
    <source>
        <strain evidence="3 4">DSM 108379</strain>
    </source>
</reference>
<keyword evidence="2" id="KW-1133">Transmembrane helix</keyword>
<comment type="caution">
    <text evidence="3">The sequence shown here is derived from an EMBL/GenBank/DDBJ whole genome shotgun (WGS) entry which is preliminary data.</text>
</comment>
<dbReference type="STRING" id="37992.A0A4Z0YJ37"/>
<feature type="transmembrane region" description="Helical" evidence="2">
    <location>
        <begin position="295"/>
        <end position="317"/>
    </location>
</feature>
<feature type="transmembrane region" description="Helical" evidence="2">
    <location>
        <begin position="254"/>
        <end position="275"/>
    </location>
</feature>
<dbReference type="PANTHER" id="PTHR34414">
    <property type="entry name" value="HET DOMAIN-CONTAINING PROTEIN-RELATED"/>
    <property type="match status" value="1"/>
</dbReference>
<evidence type="ECO:0000256" key="2">
    <source>
        <dbReference type="SAM" id="Phobius"/>
    </source>
</evidence>
<keyword evidence="4" id="KW-1185">Reference proteome</keyword>
<evidence type="ECO:0000313" key="4">
    <source>
        <dbReference type="Proteomes" id="UP000297716"/>
    </source>
</evidence>
<dbReference type="OrthoDB" id="5086500at2759"/>
<dbReference type="AlphaFoldDB" id="A0A4Z0YJ37"/>
<dbReference type="Proteomes" id="UP000297716">
    <property type="component" value="Unassembled WGS sequence"/>
</dbReference>
<name>A0A4Z0YJ37_9PEZI</name>
<feature type="region of interest" description="Disordered" evidence="1">
    <location>
        <begin position="1"/>
        <end position="25"/>
    </location>
</feature>
<gene>
    <name evidence="3" type="ORF">E0Z10_g5316</name>
</gene>
<protein>
    <submittedName>
        <fullName evidence="3">Uncharacterized protein</fullName>
    </submittedName>
</protein>
<proteinExistence type="predicted"/>
<keyword evidence="2" id="KW-0472">Membrane</keyword>
<dbReference type="PANTHER" id="PTHR34414:SF1">
    <property type="entry name" value="SUBTILISIN-LIKE SERINE PROTEASE"/>
    <property type="match status" value="1"/>
</dbReference>
<dbReference type="InterPro" id="IPR046536">
    <property type="entry name" value="DUF6601"/>
</dbReference>
<dbReference type="EMBL" id="SKBN01000093">
    <property type="protein sequence ID" value="TGJ83467.1"/>
    <property type="molecule type" value="Genomic_DNA"/>
</dbReference>
<organism evidence="3 4">
    <name type="scientific">Xylaria hypoxylon</name>
    <dbReference type="NCBI Taxonomy" id="37992"/>
    <lineage>
        <taxon>Eukaryota</taxon>
        <taxon>Fungi</taxon>
        <taxon>Dikarya</taxon>
        <taxon>Ascomycota</taxon>
        <taxon>Pezizomycotina</taxon>
        <taxon>Sordariomycetes</taxon>
        <taxon>Xylariomycetidae</taxon>
        <taxon>Xylariales</taxon>
        <taxon>Xylariaceae</taxon>
        <taxon>Xylaria</taxon>
    </lineage>
</organism>